<sequence length="156" mass="18324">MTIFQPPSETLPLSSLYDQDFYLWLEKTVNLLRTENFLELDRDNLIEELESMGRSDKRAIESNLRVLLMHLLKYQYQPERRSNSWLSTIIEHRIRISKELKASPSLKGYFEQIFDETYQDARILASVETGLSLDVFSLTCPLTSEQVLDRDFLPES</sequence>
<reference evidence="1" key="2">
    <citation type="submission" date="2020-09" db="EMBL/GenBank/DDBJ databases">
        <authorList>
            <person name="Blom J."/>
        </authorList>
    </citation>
    <scope>NUCLEOTIDE SEQUENCE</scope>
    <source>
        <strain evidence="1">No.66</strain>
    </source>
</reference>
<evidence type="ECO:0000313" key="1">
    <source>
        <dbReference type="EMBL" id="CAD5919741.1"/>
    </source>
</evidence>
<dbReference type="EMBL" id="LR882963">
    <property type="protein sequence ID" value="CAD5919741.1"/>
    <property type="molecule type" value="Genomic_DNA"/>
</dbReference>
<protein>
    <recommendedName>
        <fullName evidence="3">DUF29 domain-containing protein</fullName>
    </recommendedName>
</protein>
<accession>A0A1J1JEL6</accession>
<dbReference type="AlphaFoldDB" id="A0A1J1JEL6"/>
<reference evidence="2" key="1">
    <citation type="submission" date="2015-09" db="EMBL/GenBank/DDBJ databases">
        <authorList>
            <person name="Jackson K.R."/>
            <person name="Lunt B.L."/>
            <person name="Fisher J.N.B."/>
            <person name="Gardner A.V."/>
            <person name="Bailey M.E."/>
            <person name="Deus L.M."/>
            <person name="Earl A.S."/>
            <person name="Gibby P.D."/>
            <person name="Hartmann K.A."/>
            <person name="Liu J.E."/>
            <person name="Manci A.M."/>
            <person name="Nielsen D.A."/>
            <person name="Solomon M.B."/>
            <person name="Breakwell D.P."/>
            <person name="Burnett S.H."/>
            <person name="Grose J.H."/>
        </authorList>
    </citation>
    <scope>NUCLEOTIDE SEQUENCE</scope>
    <source>
        <strain evidence="2">7805</strain>
    </source>
</reference>
<organism evidence="2">
    <name type="scientific">Planktothrix agardhii</name>
    <name type="common">Oscillatoria agardhii</name>
    <dbReference type="NCBI Taxonomy" id="1160"/>
    <lineage>
        <taxon>Bacteria</taxon>
        <taxon>Bacillati</taxon>
        <taxon>Cyanobacteriota</taxon>
        <taxon>Cyanophyceae</taxon>
        <taxon>Oscillatoriophycideae</taxon>
        <taxon>Oscillatoriales</taxon>
        <taxon>Microcoleaceae</taxon>
        <taxon>Planktothrix</taxon>
    </lineage>
</organism>
<dbReference type="InterPro" id="IPR002636">
    <property type="entry name" value="DUF29"/>
</dbReference>
<dbReference type="GeneID" id="77290316"/>
<dbReference type="Gene3D" id="1.20.1220.20">
    <property type="entry name" value="Uncharcterised protein PF01724"/>
    <property type="match status" value="1"/>
</dbReference>
<dbReference type="EMBL" id="LO018304">
    <property type="protein sequence ID" value="CUM59882.1"/>
    <property type="molecule type" value="Genomic_DNA"/>
</dbReference>
<dbReference type="PANTHER" id="PTHR34235:SF3">
    <property type="entry name" value="SLR1203 PROTEIN"/>
    <property type="match status" value="1"/>
</dbReference>
<evidence type="ECO:0000313" key="2">
    <source>
        <dbReference type="EMBL" id="CUM59882.1"/>
    </source>
</evidence>
<proteinExistence type="predicted"/>
<dbReference type="RefSeq" id="WP_227351294.1">
    <property type="nucleotide sequence ID" value="NZ_JBAVBW010000099.1"/>
</dbReference>
<dbReference type="Proteomes" id="UP001153761">
    <property type="component" value="Chromosome"/>
</dbReference>
<evidence type="ECO:0008006" key="3">
    <source>
        <dbReference type="Google" id="ProtNLM"/>
    </source>
</evidence>
<dbReference type="Pfam" id="PF01724">
    <property type="entry name" value="DUF29"/>
    <property type="match status" value="1"/>
</dbReference>
<name>A0A1J1JEL6_PLAAG</name>
<dbReference type="PANTHER" id="PTHR34235">
    <property type="entry name" value="SLR1203 PROTEIN-RELATED"/>
    <property type="match status" value="1"/>
</dbReference>
<gene>
    <name evidence="1" type="ORF">PANO66_00608</name>
    <name evidence="2" type="ORF">PLAM_1916</name>
</gene>